<dbReference type="HOGENOM" id="CLU_2720995_0_0_0"/>
<dbReference type="AlphaFoldDB" id="A5INJ7"/>
<evidence type="ECO:0000313" key="2">
    <source>
        <dbReference type="Proteomes" id="UP000006558"/>
    </source>
</evidence>
<dbReference type="KEGG" id="tpt:Tpet_1770"/>
<proteinExistence type="predicted"/>
<reference evidence="2" key="1">
    <citation type="submission" date="2007-05" db="EMBL/GenBank/DDBJ databases">
        <title>Complete sequence of Thermotoga petrophila RKU-1.</title>
        <authorList>
            <consortium name="US DOE Joint Genome Institute"/>
            <person name="Copeland A."/>
            <person name="Lucas S."/>
            <person name="Lapidus A."/>
            <person name="Barry K."/>
            <person name="Glavina del Rio T."/>
            <person name="Dalin E."/>
            <person name="Tice H."/>
            <person name="Pitluck S."/>
            <person name="Sims D."/>
            <person name="Brettin T."/>
            <person name="Bruce D."/>
            <person name="Detter J.C."/>
            <person name="Han C."/>
            <person name="Tapia R."/>
            <person name="Schmutz J."/>
            <person name="Larimer F."/>
            <person name="Land M."/>
            <person name="Hauser L."/>
            <person name="Kyrpides N."/>
            <person name="Mikhailova N."/>
            <person name="Nelson K."/>
            <person name="Gogarten J.P."/>
            <person name="Noll K."/>
            <person name="Richardson P."/>
        </authorList>
    </citation>
    <scope>NUCLEOTIDE SEQUENCE [LARGE SCALE GENOMIC DNA]</scope>
    <source>
        <strain evidence="2">ATCC BAA-488 / DSM 13995 / JCM 10881 / RKU-1</strain>
    </source>
</reference>
<gene>
    <name evidence="1" type="ordered locus">Tpet_1770</name>
</gene>
<name>A5INJ7_THEP1</name>
<evidence type="ECO:0000313" key="1">
    <source>
        <dbReference type="EMBL" id="ABQ47770.1"/>
    </source>
</evidence>
<sequence>MFKMKLYGWEGWHFHHLARRARTFGLDRIACILEKAGWELTKKGNIPEEIIPDLEKTLKKISSIKNFEKNLR</sequence>
<dbReference type="STRING" id="390874.Tpet_1770"/>
<dbReference type="EMBL" id="CP000702">
    <property type="protein sequence ID" value="ABQ47770.1"/>
    <property type="molecule type" value="Genomic_DNA"/>
</dbReference>
<protein>
    <submittedName>
        <fullName evidence="1">Uncharacterized protein</fullName>
    </submittedName>
</protein>
<dbReference type="Proteomes" id="UP000006558">
    <property type="component" value="Chromosome"/>
</dbReference>
<accession>A5INJ7</accession>
<organism evidence="1 2">
    <name type="scientific">Thermotoga petrophila (strain ATCC BAA-488 / DSM 13995 / JCM 10881 / RKU-1)</name>
    <dbReference type="NCBI Taxonomy" id="390874"/>
    <lineage>
        <taxon>Bacteria</taxon>
        <taxon>Thermotogati</taxon>
        <taxon>Thermotogota</taxon>
        <taxon>Thermotogae</taxon>
        <taxon>Thermotogales</taxon>
        <taxon>Thermotogaceae</taxon>
        <taxon>Thermotoga</taxon>
    </lineage>
</organism>
<reference evidence="1 2" key="2">
    <citation type="journal article" date="2009" name="Proc. Natl. Acad. Sci. U.S.A.">
        <title>On the chimeric nature, thermophilic origin, and phylogenetic placement of the Thermotogales.</title>
        <authorList>
            <person name="Zhaxybayeva O."/>
            <person name="Swithers K.S."/>
            <person name="Lapierre P."/>
            <person name="Fournier G.P."/>
            <person name="Bickhart D.M."/>
            <person name="DeBoy R.T."/>
            <person name="Nelson K.E."/>
            <person name="Nesbo C.L."/>
            <person name="Doolittle W.F."/>
            <person name="Gogarten J.P."/>
            <person name="Noll K.M."/>
        </authorList>
    </citation>
    <scope>NUCLEOTIDE SEQUENCE [LARGE SCALE GENOMIC DNA]</scope>
    <source>
        <strain evidence="2">ATCC BAA-488 / DSM 13995 / JCM 10881 / RKU-1</strain>
    </source>
</reference>